<comment type="caution">
    <text evidence="5">The sequence shown here is derived from an EMBL/GenBank/DDBJ whole genome shotgun (WGS) entry which is preliminary data.</text>
</comment>
<dbReference type="InterPro" id="IPR006176">
    <property type="entry name" value="3-OHacyl-CoA_DH_NAD-bd"/>
</dbReference>
<proteinExistence type="inferred from homology"/>
<dbReference type="InterPro" id="IPR022694">
    <property type="entry name" value="3-OHacyl-CoA_DH"/>
</dbReference>
<evidence type="ECO:0000259" key="3">
    <source>
        <dbReference type="Pfam" id="PF00725"/>
    </source>
</evidence>
<dbReference type="InterPro" id="IPR008927">
    <property type="entry name" value="6-PGluconate_DH-like_C_sf"/>
</dbReference>
<dbReference type="PANTHER" id="PTHR48075">
    <property type="entry name" value="3-HYDROXYACYL-COA DEHYDROGENASE FAMILY PROTEIN"/>
    <property type="match status" value="1"/>
</dbReference>
<keyword evidence="2" id="KW-0560">Oxidoreductase</keyword>
<feature type="domain" description="3-hydroxyacyl-CoA dehydrogenase C-terminal" evidence="3">
    <location>
        <begin position="184"/>
        <end position="280"/>
    </location>
</feature>
<comment type="similarity">
    <text evidence="1">Belongs to the 3-hydroxyacyl-CoA dehydrogenase family.</text>
</comment>
<name>A0ABU4UHN0_9GAMM</name>
<dbReference type="Pfam" id="PF02737">
    <property type="entry name" value="3HCDH_N"/>
    <property type="match status" value="1"/>
</dbReference>
<evidence type="ECO:0000256" key="2">
    <source>
        <dbReference type="ARBA" id="ARBA00023002"/>
    </source>
</evidence>
<evidence type="ECO:0000313" key="5">
    <source>
        <dbReference type="EMBL" id="MDX8128382.1"/>
    </source>
</evidence>
<organism evidence="5 6">
    <name type="scientific">Methylomonas defluvii</name>
    <dbReference type="NCBI Taxonomy" id="3045149"/>
    <lineage>
        <taxon>Bacteria</taxon>
        <taxon>Pseudomonadati</taxon>
        <taxon>Pseudomonadota</taxon>
        <taxon>Gammaproteobacteria</taxon>
        <taxon>Methylococcales</taxon>
        <taxon>Methylococcaceae</taxon>
        <taxon>Methylomonas</taxon>
    </lineage>
</organism>
<feature type="domain" description="3-hydroxyacyl-CoA dehydrogenase NAD binding" evidence="4">
    <location>
        <begin position="6"/>
        <end position="180"/>
    </location>
</feature>
<protein>
    <submittedName>
        <fullName evidence="5">3-hydroxyacyl-CoA dehydrogenase NAD-binding domain-containing protein</fullName>
    </submittedName>
</protein>
<dbReference type="SUPFAM" id="SSF51735">
    <property type="entry name" value="NAD(P)-binding Rossmann-fold domains"/>
    <property type="match status" value="1"/>
</dbReference>
<dbReference type="PIRSF" id="PIRSF000105">
    <property type="entry name" value="HCDH"/>
    <property type="match status" value="1"/>
</dbReference>
<dbReference type="Gene3D" id="1.10.1040.10">
    <property type="entry name" value="N-(1-d-carboxylethyl)-l-norvaline Dehydrogenase, domain 2"/>
    <property type="match status" value="1"/>
</dbReference>
<dbReference type="InterPro" id="IPR006108">
    <property type="entry name" value="3HC_DH_C"/>
</dbReference>
<dbReference type="Gene3D" id="3.40.50.720">
    <property type="entry name" value="NAD(P)-binding Rossmann-like Domain"/>
    <property type="match status" value="1"/>
</dbReference>
<accession>A0ABU4UHN0</accession>
<dbReference type="PROSITE" id="PS00067">
    <property type="entry name" value="3HCDH"/>
    <property type="match status" value="1"/>
</dbReference>
<evidence type="ECO:0000256" key="1">
    <source>
        <dbReference type="ARBA" id="ARBA00009463"/>
    </source>
</evidence>
<keyword evidence="6" id="KW-1185">Reference proteome</keyword>
<dbReference type="RefSeq" id="WP_205450638.1">
    <property type="nucleotide sequence ID" value="NZ_JAXARY010000012.1"/>
</dbReference>
<dbReference type="InterPro" id="IPR006180">
    <property type="entry name" value="3-OHacyl-CoA_DH_CS"/>
</dbReference>
<dbReference type="InterPro" id="IPR036291">
    <property type="entry name" value="NAD(P)-bd_dom_sf"/>
</dbReference>
<dbReference type="PANTHER" id="PTHR48075:SF5">
    <property type="entry name" value="3-HYDROXYBUTYRYL-COA DEHYDROGENASE"/>
    <property type="match status" value="1"/>
</dbReference>
<gene>
    <name evidence="5" type="ORF">QLH52_13905</name>
</gene>
<dbReference type="InterPro" id="IPR013328">
    <property type="entry name" value="6PGD_dom2"/>
</dbReference>
<dbReference type="SUPFAM" id="SSF48179">
    <property type="entry name" value="6-phosphogluconate dehydrogenase C-terminal domain-like"/>
    <property type="match status" value="1"/>
</dbReference>
<dbReference type="Pfam" id="PF00725">
    <property type="entry name" value="3HCDH"/>
    <property type="match status" value="1"/>
</dbReference>
<evidence type="ECO:0000313" key="6">
    <source>
        <dbReference type="Proteomes" id="UP001284537"/>
    </source>
</evidence>
<dbReference type="EMBL" id="JAXARY010000012">
    <property type="protein sequence ID" value="MDX8128382.1"/>
    <property type="molecule type" value="Genomic_DNA"/>
</dbReference>
<reference evidence="5 6" key="1">
    <citation type="submission" date="2023-11" db="EMBL/GenBank/DDBJ databases">
        <authorList>
            <person name="Ouyang M.-Y."/>
        </authorList>
    </citation>
    <scope>NUCLEOTIDE SEQUENCE [LARGE SCALE GENOMIC DNA]</scope>
    <source>
        <strain evidence="5 6">OY6</strain>
    </source>
</reference>
<dbReference type="Proteomes" id="UP001284537">
    <property type="component" value="Unassembled WGS sequence"/>
</dbReference>
<evidence type="ECO:0000259" key="4">
    <source>
        <dbReference type="Pfam" id="PF02737"/>
    </source>
</evidence>
<sequence>MKSHVVGIAGAGNMGMQLALLFASHDIATVIWNHKEQPSYERDIFRLATIQSKLGLINKENIKKVIELISYTNDISVMEGCDFIVEAIKEDKEVKAIVLRQIDVVARNAKVLASNTSMLSITELASFTENPSRFLGIHFFNPPMSMKLIEVIKGELTTDMALEFALNVLGEINKHPVVIPETPGFIVNRLLFPMINEAVLLLSEGISDAKTIDNCMRLGANHPMGPLELADLIGLDICLSILETLMEETGDVKYRPAILLKRYVRAGKLGKKSGIGFYSYRKNI</sequence>